<keyword evidence="2" id="KW-1185">Reference proteome</keyword>
<name>A0A7S7RNS1_9BACT</name>
<gene>
    <name evidence="1" type="ORF">HUE88_03370</name>
</gene>
<protein>
    <submittedName>
        <fullName evidence="1">Uncharacterized protein</fullName>
    </submittedName>
</protein>
<sequence>MKINYTQLSLNINKKLKVDLKELLRKDTKYSSIKDLLKSEIKNFIYENEFYKKSADYNKINEELMNVEILKKYKNKLLEITKEDNEFFNMKEIILYIIKNYVDKK</sequence>
<evidence type="ECO:0000313" key="1">
    <source>
        <dbReference type="EMBL" id="QOY52738.1"/>
    </source>
</evidence>
<dbReference type="AlphaFoldDB" id="A0A7S7RNS1"/>
<reference evidence="1 2" key="1">
    <citation type="submission" date="2020-05" db="EMBL/GenBank/DDBJ databases">
        <title>Sulfurimonas marisnigri, sp. nov., and Sulfurimonas baltica, sp. nov., manganese oxide reducing chemolithoautotrophs of the class Epsilonproteobacteria isolated from the pelagic redoxclines of the Black and Baltic Seas and emended description of the genus Sulfurimonas.</title>
        <authorList>
            <person name="Henkel J.V."/>
            <person name="Laudan C."/>
            <person name="Werner J."/>
            <person name="Neu T."/>
            <person name="Plewe S."/>
            <person name="Sproer C."/>
            <person name="Bunk B."/>
            <person name="Schulz-Vogt H.N."/>
        </authorList>
    </citation>
    <scope>NUCLEOTIDE SEQUENCE [LARGE SCALE GENOMIC DNA]</scope>
    <source>
        <strain evidence="1 2">GD2</strain>
    </source>
</reference>
<organism evidence="1 2">
    <name type="scientific">Candidatus Sulfurimonas baltica</name>
    <dbReference type="NCBI Taxonomy" id="2740404"/>
    <lineage>
        <taxon>Bacteria</taxon>
        <taxon>Pseudomonadati</taxon>
        <taxon>Campylobacterota</taxon>
        <taxon>Epsilonproteobacteria</taxon>
        <taxon>Campylobacterales</taxon>
        <taxon>Sulfurimonadaceae</taxon>
        <taxon>Sulfurimonas</taxon>
    </lineage>
</organism>
<dbReference type="RefSeq" id="WP_194371062.1">
    <property type="nucleotide sequence ID" value="NZ_CP054492.1"/>
</dbReference>
<dbReference type="KEGG" id="sbal:HUE88_03370"/>
<dbReference type="EMBL" id="CP054492">
    <property type="protein sequence ID" value="QOY52738.1"/>
    <property type="molecule type" value="Genomic_DNA"/>
</dbReference>
<evidence type="ECO:0000313" key="2">
    <source>
        <dbReference type="Proteomes" id="UP000593994"/>
    </source>
</evidence>
<dbReference type="Proteomes" id="UP000593994">
    <property type="component" value="Chromosome"/>
</dbReference>
<accession>A0A7S7RNS1</accession>
<proteinExistence type="predicted"/>